<dbReference type="PANTHER" id="PTHR10502">
    <property type="entry name" value="ANNEXIN"/>
    <property type="match status" value="1"/>
</dbReference>
<dbReference type="AlphaFoldDB" id="A0AAN9Q197"/>
<evidence type="ECO:0000256" key="4">
    <source>
        <dbReference type="ARBA" id="ARBA00023216"/>
    </source>
</evidence>
<dbReference type="GO" id="GO:0009651">
    <property type="term" value="P:response to salt stress"/>
    <property type="evidence" value="ECO:0007669"/>
    <property type="project" value="TreeGrafter"/>
</dbReference>
<dbReference type="FunFam" id="1.10.220.10:FF:000009">
    <property type="entry name" value="Annexin"/>
    <property type="match status" value="1"/>
</dbReference>
<keyword evidence="2 7" id="KW-0677">Repeat</keyword>
<dbReference type="EMBL" id="JAYKXN010000001">
    <property type="protein sequence ID" value="KAK7317344.1"/>
    <property type="molecule type" value="Genomic_DNA"/>
</dbReference>
<name>A0AAN9Q197_CLITE</name>
<comment type="similarity">
    <text evidence="7">Belongs to the annexin family.</text>
</comment>
<protein>
    <recommendedName>
        <fullName evidence="7">Annexin</fullName>
    </recommendedName>
</protein>
<gene>
    <name evidence="8" type="ORF">RJT34_01483</name>
</gene>
<evidence type="ECO:0000256" key="5">
    <source>
        <dbReference type="ARBA" id="ARBA00023302"/>
    </source>
</evidence>
<dbReference type="PRINTS" id="PR00196">
    <property type="entry name" value="ANNEXIN"/>
</dbReference>
<dbReference type="GO" id="GO:0001786">
    <property type="term" value="F:phosphatidylserine binding"/>
    <property type="evidence" value="ECO:0007669"/>
    <property type="project" value="TreeGrafter"/>
</dbReference>
<keyword evidence="4 7" id="KW-0041">Annexin</keyword>
<keyword evidence="9" id="KW-1185">Reference proteome</keyword>
<dbReference type="FunFam" id="1.10.220.10:FF:000001">
    <property type="entry name" value="Annexin"/>
    <property type="match status" value="1"/>
</dbReference>
<dbReference type="Gene3D" id="1.10.220.10">
    <property type="entry name" value="Annexin"/>
    <property type="match status" value="4"/>
</dbReference>
<evidence type="ECO:0000256" key="1">
    <source>
        <dbReference type="ARBA" id="ARBA00022723"/>
    </source>
</evidence>
<keyword evidence="3 6" id="KW-0106">Calcium</keyword>
<feature type="binding site" evidence="6">
    <location>
        <position position="23"/>
    </location>
    <ligand>
        <name>Ca(2+)</name>
        <dbReference type="ChEBI" id="CHEBI:29108"/>
        <label>1</label>
    </ligand>
</feature>
<dbReference type="Pfam" id="PF00191">
    <property type="entry name" value="Annexin"/>
    <property type="match status" value="4"/>
</dbReference>
<dbReference type="PROSITE" id="PS00223">
    <property type="entry name" value="ANNEXIN_1"/>
    <property type="match status" value="1"/>
</dbReference>
<organism evidence="8 9">
    <name type="scientific">Clitoria ternatea</name>
    <name type="common">Butterfly pea</name>
    <dbReference type="NCBI Taxonomy" id="43366"/>
    <lineage>
        <taxon>Eukaryota</taxon>
        <taxon>Viridiplantae</taxon>
        <taxon>Streptophyta</taxon>
        <taxon>Embryophyta</taxon>
        <taxon>Tracheophyta</taxon>
        <taxon>Spermatophyta</taxon>
        <taxon>Magnoliopsida</taxon>
        <taxon>eudicotyledons</taxon>
        <taxon>Gunneridae</taxon>
        <taxon>Pentapetalae</taxon>
        <taxon>rosids</taxon>
        <taxon>fabids</taxon>
        <taxon>Fabales</taxon>
        <taxon>Fabaceae</taxon>
        <taxon>Papilionoideae</taxon>
        <taxon>50 kb inversion clade</taxon>
        <taxon>NPAAA clade</taxon>
        <taxon>indigoferoid/millettioid clade</taxon>
        <taxon>Phaseoleae</taxon>
        <taxon>Clitoria</taxon>
    </lineage>
</organism>
<dbReference type="FunFam" id="1.10.220.10:FF:000008">
    <property type="entry name" value="Annexin"/>
    <property type="match status" value="1"/>
</dbReference>
<dbReference type="GO" id="GO:0005737">
    <property type="term" value="C:cytoplasm"/>
    <property type="evidence" value="ECO:0007669"/>
    <property type="project" value="TreeGrafter"/>
</dbReference>
<dbReference type="PANTHER" id="PTHR10502:SF204">
    <property type="entry name" value="ANNEXIN"/>
    <property type="match status" value="1"/>
</dbReference>
<dbReference type="GO" id="GO:0005886">
    <property type="term" value="C:plasma membrane"/>
    <property type="evidence" value="ECO:0007669"/>
    <property type="project" value="TreeGrafter"/>
</dbReference>
<accession>A0AAN9Q197</accession>
<keyword evidence="1 6" id="KW-0479">Metal-binding</keyword>
<dbReference type="InterPro" id="IPR018502">
    <property type="entry name" value="Annexin_repeat"/>
</dbReference>
<dbReference type="GO" id="GO:0009409">
    <property type="term" value="P:response to cold"/>
    <property type="evidence" value="ECO:0007669"/>
    <property type="project" value="TreeGrafter"/>
</dbReference>
<evidence type="ECO:0000256" key="7">
    <source>
        <dbReference type="RuleBase" id="RU003540"/>
    </source>
</evidence>
<dbReference type="PROSITE" id="PS51897">
    <property type="entry name" value="ANNEXIN_2"/>
    <property type="match status" value="4"/>
</dbReference>
<reference evidence="8 9" key="1">
    <citation type="submission" date="2024-01" db="EMBL/GenBank/DDBJ databases">
        <title>The genomes of 5 underutilized Papilionoideae crops provide insights into root nodulation and disease resistance.</title>
        <authorList>
            <person name="Yuan L."/>
        </authorList>
    </citation>
    <scope>NUCLEOTIDE SEQUENCE [LARGE SCALE GENOMIC DNA]</scope>
    <source>
        <strain evidence="8">LY-2023</strain>
        <tissue evidence="8">Leaf</tissue>
    </source>
</reference>
<dbReference type="GO" id="GO:0009408">
    <property type="term" value="P:response to heat"/>
    <property type="evidence" value="ECO:0007669"/>
    <property type="project" value="TreeGrafter"/>
</dbReference>
<comment type="caution">
    <text evidence="8">The sequence shown here is derived from an EMBL/GenBank/DDBJ whole genome shotgun (WGS) entry which is preliminary data.</text>
</comment>
<feature type="binding site" evidence="6">
    <location>
        <position position="258"/>
    </location>
    <ligand>
        <name>Ca(2+)</name>
        <dbReference type="ChEBI" id="CHEBI:29108"/>
        <label>1</label>
    </ligand>
</feature>
<dbReference type="InterPro" id="IPR037104">
    <property type="entry name" value="Annexin_sf"/>
</dbReference>
<proteinExistence type="inferred from homology"/>
<evidence type="ECO:0000313" key="9">
    <source>
        <dbReference type="Proteomes" id="UP001359559"/>
    </source>
</evidence>
<keyword evidence="5 7" id="KW-0111">Calcium/phospholipid-binding</keyword>
<feature type="binding site" evidence="6">
    <location>
        <position position="25"/>
    </location>
    <ligand>
        <name>Ca(2+)</name>
        <dbReference type="ChEBI" id="CHEBI:29108"/>
        <label>1</label>
    </ligand>
</feature>
<feature type="binding site" evidence="6">
    <location>
        <position position="298"/>
    </location>
    <ligand>
        <name>Ca(2+)</name>
        <dbReference type="ChEBI" id="CHEBI:29108"/>
        <label>3</label>
    </ligand>
</feature>
<dbReference type="GO" id="GO:0005509">
    <property type="term" value="F:calcium ion binding"/>
    <property type="evidence" value="ECO:0007669"/>
    <property type="project" value="InterPro"/>
</dbReference>
<evidence type="ECO:0000256" key="3">
    <source>
        <dbReference type="ARBA" id="ARBA00022837"/>
    </source>
</evidence>
<feature type="binding site" evidence="6">
    <location>
        <position position="67"/>
    </location>
    <ligand>
        <name>Ca(2+)</name>
        <dbReference type="ChEBI" id="CHEBI:29108"/>
        <label>1</label>
    </ligand>
</feature>
<feature type="binding site" evidence="6">
    <location>
        <position position="27"/>
    </location>
    <ligand>
        <name>Ca(2+)</name>
        <dbReference type="ChEBI" id="CHEBI:29108"/>
        <label>1</label>
    </ligand>
</feature>
<dbReference type="InterPro" id="IPR001464">
    <property type="entry name" value="Annexin"/>
</dbReference>
<evidence type="ECO:0000256" key="6">
    <source>
        <dbReference type="PIRSR" id="PIRSR609118-1"/>
    </source>
</evidence>
<dbReference type="GO" id="GO:0009414">
    <property type="term" value="P:response to water deprivation"/>
    <property type="evidence" value="ECO:0007669"/>
    <property type="project" value="TreeGrafter"/>
</dbReference>
<comment type="domain">
    <text evidence="7">A pair of annexin repeats may form one binding site for calcium and phospholipid.</text>
</comment>
<dbReference type="InterPro" id="IPR009118">
    <property type="entry name" value="AnnexinD_plant"/>
</dbReference>
<dbReference type="Proteomes" id="UP001359559">
    <property type="component" value="Unassembled WGS sequence"/>
</dbReference>
<sequence length="315" mass="36065">MATLVAPNETSPVEEAETLHKAFKGWGTDEKTVIAILGHRNVHQRQSIRKAYEELYQEDLIKRLESELSGDFERALYRWMLEPVDRDAVMANVAIKNGSKSYHVIVEIACVLSPEELLAVRRAYHNRNKRSLEEDIATNTNSGDIRQLLVGLVSSFRYGGDEINARLAKTEADILHESIKEKKGNHEEAIRILTTRSKTQLLATFNRYRDDHGTSITKKLLDHASDDFEKALHTAIRCINDHKKYYEKVLRNAMKRVGTDEDAITRAVVSRAEKDMKDIKELYYKRNSVHLEDAVAKEISGDYKKLILTLLGKHH</sequence>
<dbReference type="SMART" id="SM00335">
    <property type="entry name" value="ANX"/>
    <property type="match status" value="4"/>
</dbReference>
<dbReference type="FunFam" id="1.10.220.10:FF:000006">
    <property type="entry name" value="Annexin"/>
    <property type="match status" value="1"/>
</dbReference>
<feature type="binding site" evidence="6">
    <location>
        <position position="256"/>
    </location>
    <ligand>
        <name>Ca(2+)</name>
        <dbReference type="ChEBI" id="CHEBI:29108"/>
        <label>1</label>
    </ligand>
</feature>
<dbReference type="PRINTS" id="PR01814">
    <property type="entry name" value="ANNEXINPLANT"/>
</dbReference>
<feature type="binding site" evidence="6">
    <location>
        <position position="296"/>
    </location>
    <ligand>
        <name>Ca(2+)</name>
        <dbReference type="ChEBI" id="CHEBI:29108"/>
        <label>1</label>
    </ligand>
</feature>
<evidence type="ECO:0000256" key="2">
    <source>
        <dbReference type="ARBA" id="ARBA00022737"/>
    </source>
</evidence>
<dbReference type="GO" id="GO:0005544">
    <property type="term" value="F:calcium-dependent phospholipid binding"/>
    <property type="evidence" value="ECO:0007669"/>
    <property type="project" value="UniProtKB-KW"/>
</dbReference>
<dbReference type="SUPFAM" id="SSF47874">
    <property type="entry name" value="Annexin"/>
    <property type="match status" value="1"/>
</dbReference>
<evidence type="ECO:0000313" key="8">
    <source>
        <dbReference type="EMBL" id="KAK7317344.1"/>
    </source>
</evidence>
<dbReference type="InterPro" id="IPR018252">
    <property type="entry name" value="Annexin_repeat_CS"/>
</dbReference>